<dbReference type="InterPro" id="IPR045003">
    <property type="entry name" value="FLA_A"/>
</dbReference>
<dbReference type="GO" id="GO:0098552">
    <property type="term" value="C:side of membrane"/>
    <property type="evidence" value="ECO:0007669"/>
    <property type="project" value="UniProtKB-KW"/>
</dbReference>
<evidence type="ECO:0000256" key="3">
    <source>
        <dbReference type="ARBA" id="ARBA00022475"/>
    </source>
</evidence>
<dbReference type="AlphaFoldDB" id="A0A103Y880"/>
<dbReference type="PANTHER" id="PTHR32077:SF54">
    <property type="entry name" value="FASCICLIN-LIKE ARABINOGALACTAN PROTEIN 13-RELATED"/>
    <property type="match status" value="1"/>
</dbReference>
<reference evidence="12 13" key="1">
    <citation type="journal article" date="2016" name="Sci. Rep.">
        <title>The genome sequence of the outbreeding globe artichoke constructed de novo incorporating a phase-aware low-pass sequencing strategy of F1 progeny.</title>
        <authorList>
            <person name="Scaglione D."/>
            <person name="Reyes-Chin-Wo S."/>
            <person name="Acquadro A."/>
            <person name="Froenicke L."/>
            <person name="Portis E."/>
            <person name="Beitel C."/>
            <person name="Tirone M."/>
            <person name="Mauro R."/>
            <person name="Lo Monaco A."/>
            <person name="Mauromicale G."/>
            <person name="Faccioli P."/>
            <person name="Cattivelli L."/>
            <person name="Rieseberg L."/>
            <person name="Michelmore R."/>
            <person name="Lanteri S."/>
        </authorList>
    </citation>
    <scope>NUCLEOTIDE SEQUENCE [LARGE SCALE GENOMIC DNA]</scope>
    <source>
        <strain evidence="12">2C</strain>
    </source>
</reference>
<dbReference type="Gramene" id="KVI04314">
    <property type="protein sequence ID" value="KVI04314"/>
    <property type="gene ID" value="Ccrd_017380"/>
</dbReference>
<keyword evidence="4" id="KW-0449">Lipoprotein</keyword>
<feature type="domain" description="FAS1" evidence="11">
    <location>
        <begin position="94"/>
        <end position="237"/>
    </location>
</feature>
<dbReference type="GO" id="GO:0005886">
    <property type="term" value="C:plasma membrane"/>
    <property type="evidence" value="ECO:0007669"/>
    <property type="project" value="UniProtKB-SubCell"/>
</dbReference>
<keyword evidence="3" id="KW-1003">Cell membrane</keyword>
<keyword evidence="6" id="KW-0654">Proteoglycan</keyword>
<comment type="function">
    <text evidence="9">May be a cell surface adhesion protein.</text>
</comment>
<dbReference type="STRING" id="59895.A0A103Y880"/>
<sequence>MDIVWEGVAIMVPLGLGGVEDSNADHDFISDGNFINQPHNSPPPPPPTATTTTTTMAFSLTLPSLILLSLTHLLFLLPSPTLSQSAPAPGPAGPINLTAILVQAGQYTAFLRLLNQTQVLTQLPNQLNNSNQGMTLLAPTDNAFLNLPAGTLNSLSQEKKVKLVLYHVLPKYYSLEDLNTVSNPVPTQAGGSKGSLGLNFTGRGNQVNVSTGVVDTQINNALRQQFPFAVYQVDKVLLPAEFSEAPAPEGSSSSPPVKGKTPAAKGPSSQAADGDGSSPANNGGGRRMDMGLGLMGGVVLFCMTFL</sequence>
<evidence type="ECO:0000256" key="6">
    <source>
        <dbReference type="ARBA" id="ARBA00022974"/>
    </source>
</evidence>
<evidence type="ECO:0000313" key="12">
    <source>
        <dbReference type="EMBL" id="KVI04314.1"/>
    </source>
</evidence>
<dbReference type="Pfam" id="PF02469">
    <property type="entry name" value="Fasciclin"/>
    <property type="match status" value="1"/>
</dbReference>
<evidence type="ECO:0000256" key="2">
    <source>
        <dbReference type="ARBA" id="ARBA00007843"/>
    </source>
</evidence>
<evidence type="ECO:0000256" key="10">
    <source>
        <dbReference type="SAM" id="MobiDB-lite"/>
    </source>
</evidence>
<dbReference type="SMART" id="SM00554">
    <property type="entry name" value="FAS1"/>
    <property type="match status" value="1"/>
</dbReference>
<dbReference type="InterPro" id="IPR000782">
    <property type="entry name" value="FAS1_domain"/>
</dbReference>
<keyword evidence="13" id="KW-1185">Reference proteome</keyword>
<accession>A0A103Y880</accession>
<dbReference type="PANTHER" id="PTHR32077">
    <property type="entry name" value="FASCICLIN-LIKE ARABINOGALACTAN PROTEIN"/>
    <property type="match status" value="1"/>
</dbReference>
<comment type="caution">
    <text evidence="12">The sequence shown here is derived from an EMBL/GenBank/DDBJ whole genome shotgun (WGS) entry which is preliminary data.</text>
</comment>
<proteinExistence type="inferred from homology"/>
<keyword evidence="7" id="KW-0472">Membrane</keyword>
<dbReference type="OMA" id="WEGVAIM"/>
<dbReference type="PROSITE" id="PS50213">
    <property type="entry name" value="FAS1"/>
    <property type="match status" value="1"/>
</dbReference>
<comment type="similarity">
    <text evidence="2">Belongs to the fasciclin-like AGP family.</text>
</comment>
<keyword evidence="8" id="KW-0325">Glycoprotein</keyword>
<gene>
    <name evidence="12" type="ORF">Ccrd_017380</name>
</gene>
<protein>
    <submittedName>
        <fullName evidence="12">FAS1 domain-containing protein</fullName>
    </submittedName>
</protein>
<keyword evidence="4" id="KW-0336">GPI-anchor</keyword>
<dbReference type="EMBL" id="LEKV01002238">
    <property type="protein sequence ID" value="KVI04314.1"/>
    <property type="molecule type" value="Genomic_DNA"/>
</dbReference>
<organism evidence="12 13">
    <name type="scientific">Cynara cardunculus var. scolymus</name>
    <name type="common">Globe artichoke</name>
    <name type="synonym">Cynara scolymus</name>
    <dbReference type="NCBI Taxonomy" id="59895"/>
    <lineage>
        <taxon>Eukaryota</taxon>
        <taxon>Viridiplantae</taxon>
        <taxon>Streptophyta</taxon>
        <taxon>Embryophyta</taxon>
        <taxon>Tracheophyta</taxon>
        <taxon>Spermatophyta</taxon>
        <taxon>Magnoliopsida</taxon>
        <taxon>eudicotyledons</taxon>
        <taxon>Gunneridae</taxon>
        <taxon>Pentapetalae</taxon>
        <taxon>asterids</taxon>
        <taxon>campanulids</taxon>
        <taxon>Asterales</taxon>
        <taxon>Asteraceae</taxon>
        <taxon>Carduoideae</taxon>
        <taxon>Cardueae</taxon>
        <taxon>Carduinae</taxon>
        <taxon>Cynara</taxon>
    </lineage>
</organism>
<evidence type="ECO:0000313" key="13">
    <source>
        <dbReference type="Proteomes" id="UP000243975"/>
    </source>
</evidence>
<dbReference type="SUPFAM" id="SSF82153">
    <property type="entry name" value="FAS1 domain"/>
    <property type="match status" value="1"/>
</dbReference>
<feature type="region of interest" description="Disordered" evidence="10">
    <location>
        <begin position="30"/>
        <end position="52"/>
    </location>
</feature>
<evidence type="ECO:0000256" key="4">
    <source>
        <dbReference type="ARBA" id="ARBA00022622"/>
    </source>
</evidence>
<dbReference type="Gene3D" id="2.30.180.10">
    <property type="entry name" value="FAS1 domain"/>
    <property type="match status" value="1"/>
</dbReference>
<dbReference type="Proteomes" id="UP000243975">
    <property type="component" value="Unassembled WGS sequence"/>
</dbReference>
<feature type="compositionally biased region" description="Low complexity" evidence="10">
    <location>
        <begin position="244"/>
        <end position="256"/>
    </location>
</feature>
<evidence type="ECO:0000256" key="9">
    <source>
        <dbReference type="ARBA" id="ARBA00024686"/>
    </source>
</evidence>
<dbReference type="FunFam" id="2.30.180.10:FF:000006">
    <property type="entry name" value="Fasciclin-like arabinogalactan protein 11"/>
    <property type="match status" value="1"/>
</dbReference>
<dbReference type="InterPro" id="IPR036378">
    <property type="entry name" value="FAS1_dom_sf"/>
</dbReference>
<dbReference type="GO" id="GO:0009834">
    <property type="term" value="P:plant-type secondary cell wall biogenesis"/>
    <property type="evidence" value="ECO:0007669"/>
    <property type="project" value="UniProtKB-ARBA"/>
</dbReference>
<feature type="region of interest" description="Disordered" evidence="10">
    <location>
        <begin position="244"/>
        <end position="285"/>
    </location>
</feature>
<keyword evidence="5" id="KW-0732">Signal</keyword>
<evidence type="ECO:0000256" key="1">
    <source>
        <dbReference type="ARBA" id="ARBA00004609"/>
    </source>
</evidence>
<comment type="subcellular location">
    <subcellularLocation>
        <location evidence="1">Cell membrane</location>
        <topology evidence="1">Lipid-anchor</topology>
        <topology evidence="1">GPI-anchor</topology>
    </subcellularLocation>
</comment>
<evidence type="ECO:0000259" key="11">
    <source>
        <dbReference type="PROSITE" id="PS50213"/>
    </source>
</evidence>
<evidence type="ECO:0000256" key="8">
    <source>
        <dbReference type="ARBA" id="ARBA00023180"/>
    </source>
</evidence>
<evidence type="ECO:0000256" key="7">
    <source>
        <dbReference type="ARBA" id="ARBA00023136"/>
    </source>
</evidence>
<evidence type="ECO:0000256" key="5">
    <source>
        <dbReference type="ARBA" id="ARBA00022729"/>
    </source>
</evidence>
<name>A0A103Y880_CYNCS</name>